<comment type="subcellular location">
    <subcellularLocation>
        <location evidence="1">Cell inner membrane</location>
        <topology evidence="1">Single-pass membrane protein</topology>
        <orientation evidence="1">Periplasmic side</orientation>
    </subcellularLocation>
</comment>
<dbReference type="PROSITE" id="PS52015">
    <property type="entry name" value="TONB_CTD"/>
    <property type="match status" value="2"/>
</dbReference>
<evidence type="ECO:0000256" key="6">
    <source>
        <dbReference type="ARBA" id="ARBA00022692"/>
    </source>
</evidence>
<dbReference type="GO" id="GO:0055085">
    <property type="term" value="P:transmembrane transport"/>
    <property type="evidence" value="ECO:0007669"/>
    <property type="project" value="InterPro"/>
</dbReference>
<dbReference type="PANTHER" id="PTHR33446:SF2">
    <property type="entry name" value="PROTEIN TONB"/>
    <property type="match status" value="1"/>
</dbReference>
<dbReference type="InterPro" id="IPR051045">
    <property type="entry name" value="TonB-dependent_transducer"/>
</dbReference>
<keyword evidence="7" id="KW-0653">Protein transport</keyword>
<accession>A0A934S462</accession>
<keyword evidence="8" id="KW-1133">Transmembrane helix</keyword>
<evidence type="ECO:0000256" key="5">
    <source>
        <dbReference type="ARBA" id="ARBA00022519"/>
    </source>
</evidence>
<dbReference type="AlphaFoldDB" id="A0A934S462"/>
<dbReference type="Proteomes" id="UP000617628">
    <property type="component" value="Unassembled WGS sequence"/>
</dbReference>
<evidence type="ECO:0000256" key="8">
    <source>
        <dbReference type="ARBA" id="ARBA00022989"/>
    </source>
</evidence>
<evidence type="ECO:0000256" key="1">
    <source>
        <dbReference type="ARBA" id="ARBA00004383"/>
    </source>
</evidence>
<name>A0A934S462_9BACT</name>
<dbReference type="PANTHER" id="PTHR33446">
    <property type="entry name" value="PROTEIN TONB-RELATED"/>
    <property type="match status" value="1"/>
</dbReference>
<keyword evidence="12" id="KW-1185">Reference proteome</keyword>
<feature type="domain" description="TonB C-terminal" evidence="10">
    <location>
        <begin position="105"/>
        <end position="200"/>
    </location>
</feature>
<dbReference type="EMBL" id="JAENIL010000040">
    <property type="protein sequence ID" value="MBK1879054.1"/>
    <property type="molecule type" value="Genomic_DNA"/>
</dbReference>
<feature type="domain" description="TonB C-terminal" evidence="10">
    <location>
        <begin position="300"/>
        <end position="390"/>
    </location>
</feature>
<dbReference type="InterPro" id="IPR037682">
    <property type="entry name" value="TonB_C"/>
</dbReference>
<evidence type="ECO:0000256" key="3">
    <source>
        <dbReference type="ARBA" id="ARBA00022448"/>
    </source>
</evidence>
<evidence type="ECO:0000256" key="9">
    <source>
        <dbReference type="ARBA" id="ARBA00023136"/>
    </source>
</evidence>
<evidence type="ECO:0000313" key="12">
    <source>
        <dbReference type="Proteomes" id="UP000617628"/>
    </source>
</evidence>
<organism evidence="11 12">
    <name type="scientific">Pelagicoccus mobilis</name>
    <dbReference type="NCBI Taxonomy" id="415221"/>
    <lineage>
        <taxon>Bacteria</taxon>
        <taxon>Pseudomonadati</taxon>
        <taxon>Verrucomicrobiota</taxon>
        <taxon>Opitutia</taxon>
        <taxon>Puniceicoccales</taxon>
        <taxon>Pelagicoccaceae</taxon>
        <taxon>Pelagicoccus</taxon>
    </lineage>
</organism>
<dbReference type="GO" id="GO:0015031">
    <property type="term" value="P:protein transport"/>
    <property type="evidence" value="ECO:0007669"/>
    <property type="project" value="UniProtKB-KW"/>
</dbReference>
<evidence type="ECO:0000256" key="4">
    <source>
        <dbReference type="ARBA" id="ARBA00022475"/>
    </source>
</evidence>
<evidence type="ECO:0000259" key="10">
    <source>
        <dbReference type="PROSITE" id="PS52015"/>
    </source>
</evidence>
<protein>
    <submittedName>
        <fullName evidence="11">TonB family protein</fullName>
    </submittedName>
</protein>
<evidence type="ECO:0000256" key="7">
    <source>
        <dbReference type="ARBA" id="ARBA00022927"/>
    </source>
</evidence>
<evidence type="ECO:0000313" key="11">
    <source>
        <dbReference type="EMBL" id="MBK1879054.1"/>
    </source>
</evidence>
<keyword evidence="6" id="KW-0812">Transmembrane</keyword>
<comment type="similarity">
    <text evidence="2">Belongs to the TonB family.</text>
</comment>
<dbReference type="GO" id="GO:0098797">
    <property type="term" value="C:plasma membrane protein complex"/>
    <property type="evidence" value="ECO:0007669"/>
    <property type="project" value="TreeGrafter"/>
</dbReference>
<gene>
    <name evidence="11" type="ORF">JIN87_19370</name>
</gene>
<dbReference type="GO" id="GO:0031992">
    <property type="term" value="F:energy transducer activity"/>
    <property type="evidence" value="ECO:0007669"/>
    <property type="project" value="TreeGrafter"/>
</dbReference>
<comment type="caution">
    <text evidence="11">The sequence shown here is derived from an EMBL/GenBank/DDBJ whole genome shotgun (WGS) entry which is preliminary data.</text>
</comment>
<proteinExistence type="inferred from homology"/>
<dbReference type="NCBIfam" id="TIGR01352">
    <property type="entry name" value="tonB_Cterm"/>
    <property type="match status" value="4"/>
</dbReference>
<reference evidence="11" key="1">
    <citation type="submission" date="2021-01" db="EMBL/GenBank/DDBJ databases">
        <title>Modified the classification status of verrucomicrobia.</title>
        <authorList>
            <person name="Feng X."/>
        </authorList>
    </citation>
    <scope>NUCLEOTIDE SEQUENCE</scope>
    <source>
        <strain evidence="11">KCTC 13126</strain>
    </source>
</reference>
<dbReference type="SUPFAM" id="SSF74653">
    <property type="entry name" value="TolA/TonB C-terminal domain"/>
    <property type="match status" value="4"/>
</dbReference>
<keyword evidence="9" id="KW-0472">Membrane</keyword>
<keyword evidence="4" id="KW-1003">Cell membrane</keyword>
<dbReference type="RefSeq" id="WP_200357267.1">
    <property type="nucleotide sequence ID" value="NZ_JAENIL010000040.1"/>
</dbReference>
<keyword evidence="3" id="KW-0813">Transport</keyword>
<dbReference type="Gene3D" id="3.30.1150.10">
    <property type="match status" value="4"/>
</dbReference>
<sequence length="390" mass="42426">MFLLPWVAYATVSAPTPKKTVAPHLSSELDDDAGEVRVLVDVNEYGFVIDAQIWESSNKSLNQVTLDAIHQWTFEPAKENGSPVSSRLIQPFYFNRGSIVLKEKKTPQDTHPIAKNTVKPKLDSELKHITGKVVLMASLNSKGGVSQVSVQSSTHSELEDSAAAALKNWKFKPATEAGTPVASKVIIPFHFKASGQSRVVAAAKRNKSLDTPAFAIRQRSPEIPRHLTAEQAATKLRLTVDEFGYVANVKILESSNDALSEAAQNAALQWKFKPAMKNGKAVASTVEQPFTFNGGLLAADVPVDKMPEVKRTQQPRIPDALALVQGYVKVRVSLDDRGNVVNASVAKSSHDELVGPTIEAAKKWSFKPAIRGGERVPSSVTIPFVFNEQT</sequence>
<keyword evidence="5" id="KW-0997">Cell inner membrane</keyword>
<dbReference type="Pfam" id="PF03544">
    <property type="entry name" value="TonB_C"/>
    <property type="match status" value="4"/>
</dbReference>
<evidence type="ECO:0000256" key="2">
    <source>
        <dbReference type="ARBA" id="ARBA00006555"/>
    </source>
</evidence>
<dbReference type="InterPro" id="IPR006260">
    <property type="entry name" value="TonB/TolA_C"/>
</dbReference>